<name>A0AAE0GM12_9CHLO</name>
<feature type="domain" description="EF-hand" evidence="2">
    <location>
        <begin position="45"/>
        <end position="80"/>
    </location>
</feature>
<dbReference type="Gene3D" id="1.10.238.10">
    <property type="entry name" value="EF-hand"/>
    <property type="match status" value="1"/>
</dbReference>
<reference evidence="4 5" key="1">
    <citation type="journal article" date="2015" name="Genome Biol. Evol.">
        <title>Comparative Genomics of a Bacterivorous Green Alga Reveals Evolutionary Causalities and Consequences of Phago-Mixotrophic Mode of Nutrition.</title>
        <authorList>
            <person name="Burns J.A."/>
            <person name="Paasch A."/>
            <person name="Narechania A."/>
            <person name="Kim E."/>
        </authorList>
    </citation>
    <scope>NUCLEOTIDE SEQUENCE [LARGE SCALE GENOMIC DNA]</scope>
    <source>
        <strain evidence="4">PLY_AMNH</strain>
    </source>
</reference>
<protein>
    <recommendedName>
        <fullName evidence="2">EF-hand domain-containing protein</fullName>
    </recommendedName>
</protein>
<dbReference type="PROSITE" id="PS50222">
    <property type="entry name" value="EF_HAND_2"/>
    <property type="match status" value="1"/>
</dbReference>
<dbReference type="InterPro" id="IPR011992">
    <property type="entry name" value="EF-hand-dom_pair"/>
</dbReference>
<dbReference type="EMBL" id="LGRX02035338">
    <property type="protein sequence ID" value="KAK3235243.1"/>
    <property type="molecule type" value="Genomic_DNA"/>
</dbReference>
<dbReference type="InterPro" id="IPR018247">
    <property type="entry name" value="EF_Hand_1_Ca_BS"/>
</dbReference>
<keyword evidence="1" id="KW-0106">Calcium</keyword>
<evidence type="ECO:0000259" key="2">
    <source>
        <dbReference type="PROSITE" id="PS50222"/>
    </source>
</evidence>
<reference evidence="4" key="2">
    <citation type="submission" date="2023-06" db="EMBL/GenBank/DDBJ databases">
        <title>Long-read-based genome assembly of the green algal bacterivore Cymbomonas tetramitiformis.</title>
        <authorList>
            <person name="Gyaltshen Y."/>
            <person name="Rozenberg A."/>
            <person name="Paasch A."/>
            <person name="Burns J.A."/>
            <person name="Warring S."/>
            <person name="Larson R."/>
            <person name="Maurer-Alcala X."/>
            <person name="Dacks J."/>
            <person name="Kim E."/>
        </authorList>
    </citation>
    <scope>NUCLEOTIDE SEQUENCE</scope>
    <source>
        <strain evidence="4">PLY_AMNH</strain>
    </source>
</reference>
<evidence type="ECO:0000256" key="1">
    <source>
        <dbReference type="ARBA" id="ARBA00022837"/>
    </source>
</evidence>
<dbReference type="InterPro" id="IPR002048">
    <property type="entry name" value="EF_hand_dom"/>
</dbReference>
<keyword evidence="5" id="KW-1185">Reference proteome</keyword>
<evidence type="ECO:0000313" key="4">
    <source>
        <dbReference type="EMBL" id="KAK3280467.1"/>
    </source>
</evidence>
<comment type="caution">
    <text evidence="4">The sequence shown here is derived from an EMBL/GenBank/DDBJ whole genome shotgun (WGS) entry which is preliminary data.</text>
</comment>
<accession>A0AAE0GM12</accession>
<evidence type="ECO:0000313" key="3">
    <source>
        <dbReference type="EMBL" id="KAK3235243.1"/>
    </source>
</evidence>
<dbReference type="PROSITE" id="PS00018">
    <property type="entry name" value="EF_HAND_1"/>
    <property type="match status" value="1"/>
</dbReference>
<organism evidence="4 5">
    <name type="scientific">Cymbomonas tetramitiformis</name>
    <dbReference type="NCBI Taxonomy" id="36881"/>
    <lineage>
        <taxon>Eukaryota</taxon>
        <taxon>Viridiplantae</taxon>
        <taxon>Chlorophyta</taxon>
        <taxon>Pyramimonadophyceae</taxon>
        <taxon>Pyramimonadales</taxon>
        <taxon>Pyramimonadaceae</taxon>
        <taxon>Cymbomonas</taxon>
    </lineage>
</organism>
<dbReference type="SUPFAM" id="SSF47473">
    <property type="entry name" value="EF-hand"/>
    <property type="match status" value="1"/>
</dbReference>
<dbReference type="EMBL" id="LGRX02004386">
    <property type="protein sequence ID" value="KAK3280467.1"/>
    <property type="molecule type" value="Genomic_DNA"/>
</dbReference>
<dbReference type="AlphaFoldDB" id="A0AAE0GM12"/>
<gene>
    <name evidence="4" type="ORF">CYMTET_11691</name>
    <name evidence="3" type="ORF">CYMTET_54542</name>
</gene>
<dbReference type="GO" id="GO:0005509">
    <property type="term" value="F:calcium ion binding"/>
    <property type="evidence" value="ECO:0007669"/>
    <property type="project" value="InterPro"/>
</dbReference>
<dbReference type="Proteomes" id="UP001190700">
    <property type="component" value="Unassembled WGS sequence"/>
</dbReference>
<proteinExistence type="predicted"/>
<sequence length="168" mass="19410">MFAFLFSRPPRAKLSEEFLSSHEVMALRYGDVTEDFNPKTETNILSRQDADTIFSGIDRDKDGHIEKHEVLEGLESPELQELIKDSDDWTLQTAFQEKKLEVLFKNVDRGDGSIAREEWNTFVDRVILDRVEYLQAKALVETRNYFGKGLEGDRYLKLCGLVDRVNCS</sequence>
<evidence type="ECO:0000313" key="5">
    <source>
        <dbReference type="Proteomes" id="UP001190700"/>
    </source>
</evidence>